<dbReference type="InterPro" id="IPR009081">
    <property type="entry name" value="PP-bd_ACP"/>
</dbReference>
<dbReference type="InterPro" id="IPR020806">
    <property type="entry name" value="PKS_PP-bd"/>
</dbReference>
<dbReference type="SUPFAM" id="SSF56801">
    <property type="entry name" value="Acetyl-CoA synthetase-like"/>
    <property type="match status" value="5"/>
</dbReference>
<accession>A0A3M7MA21</accession>
<dbReference type="SUPFAM" id="SSF52777">
    <property type="entry name" value="CoA-dependent acyltransferases"/>
    <property type="match status" value="10"/>
</dbReference>
<dbReference type="FunFam" id="3.30.300.30:FF:000015">
    <property type="entry name" value="Nonribosomal peptide synthase SidD"/>
    <property type="match status" value="5"/>
</dbReference>
<dbReference type="InterPro" id="IPR000873">
    <property type="entry name" value="AMP-dep_synth/lig_dom"/>
</dbReference>
<dbReference type="Gene3D" id="3.30.559.10">
    <property type="entry name" value="Chloramphenicol acetyltransferase-like domain"/>
    <property type="match status" value="5"/>
</dbReference>
<keyword evidence="1" id="KW-0596">Phosphopantetheine</keyword>
<dbReference type="Pfam" id="PF00501">
    <property type="entry name" value="AMP-binding"/>
    <property type="match status" value="5"/>
</dbReference>
<feature type="domain" description="Carrier" evidence="5">
    <location>
        <begin position="2696"/>
        <end position="2772"/>
    </location>
</feature>
<dbReference type="InterPro" id="IPR045851">
    <property type="entry name" value="AMP-bd_C_sf"/>
</dbReference>
<keyword evidence="3" id="KW-0436">Ligase</keyword>
<gene>
    <name evidence="6" type="ORF">GMOD_00005916</name>
</gene>
<evidence type="ECO:0000313" key="7">
    <source>
        <dbReference type="Proteomes" id="UP000265663"/>
    </source>
</evidence>
<dbReference type="NCBIfam" id="NF003417">
    <property type="entry name" value="PRK04813.1"/>
    <property type="match status" value="5"/>
</dbReference>
<evidence type="ECO:0000313" key="6">
    <source>
        <dbReference type="EMBL" id="RMZ71371.1"/>
    </source>
</evidence>
<dbReference type="InterPro" id="IPR010071">
    <property type="entry name" value="AA_adenyl_dom"/>
</dbReference>
<dbReference type="PROSITE" id="PS00012">
    <property type="entry name" value="PHOSPHOPANTETHEINE"/>
    <property type="match status" value="3"/>
</dbReference>
<evidence type="ECO:0000256" key="4">
    <source>
        <dbReference type="ARBA" id="ARBA00029454"/>
    </source>
</evidence>
<dbReference type="InterPro" id="IPR020845">
    <property type="entry name" value="AMP-binding_CS"/>
</dbReference>
<protein>
    <submittedName>
        <fullName evidence="6">Non-ribosomal peptide synthetase</fullName>
    </submittedName>
</protein>
<dbReference type="GO" id="GO:0031177">
    <property type="term" value="F:phosphopantetheine binding"/>
    <property type="evidence" value="ECO:0007669"/>
    <property type="project" value="InterPro"/>
</dbReference>
<dbReference type="PROSITE" id="PS00455">
    <property type="entry name" value="AMP_BINDING"/>
    <property type="match status" value="5"/>
</dbReference>
<evidence type="ECO:0000256" key="2">
    <source>
        <dbReference type="ARBA" id="ARBA00022553"/>
    </source>
</evidence>
<proteinExistence type="inferred from homology"/>
<dbReference type="GO" id="GO:0005737">
    <property type="term" value="C:cytoplasm"/>
    <property type="evidence" value="ECO:0007669"/>
    <property type="project" value="TreeGrafter"/>
</dbReference>
<dbReference type="NCBIfam" id="TIGR01733">
    <property type="entry name" value="AA-adenyl-dom"/>
    <property type="match status" value="3"/>
</dbReference>
<keyword evidence="7" id="KW-1185">Reference proteome</keyword>
<dbReference type="GO" id="GO:0044550">
    <property type="term" value="P:secondary metabolite biosynthetic process"/>
    <property type="evidence" value="ECO:0007669"/>
    <property type="project" value="TreeGrafter"/>
</dbReference>
<dbReference type="InterPro" id="IPR001242">
    <property type="entry name" value="Condensation_dom"/>
</dbReference>
<feature type="domain" description="Carrier" evidence="5">
    <location>
        <begin position="3758"/>
        <end position="3834"/>
    </location>
</feature>
<dbReference type="SUPFAM" id="SSF47336">
    <property type="entry name" value="ACP-like"/>
    <property type="match status" value="5"/>
</dbReference>
<feature type="domain" description="Carrier" evidence="5">
    <location>
        <begin position="1623"/>
        <end position="1699"/>
    </location>
</feature>
<dbReference type="PROSITE" id="PS50075">
    <property type="entry name" value="CARRIER"/>
    <property type="match status" value="5"/>
</dbReference>
<dbReference type="Proteomes" id="UP000265663">
    <property type="component" value="Unassembled WGS sequence"/>
</dbReference>
<dbReference type="EMBL" id="KE747826">
    <property type="protein sequence ID" value="RMZ71371.1"/>
    <property type="molecule type" value="Genomic_DNA"/>
</dbReference>
<keyword evidence="2" id="KW-0597">Phosphoprotein</keyword>
<dbReference type="FunFam" id="3.30.559.30:FF:000003">
    <property type="entry name" value="Nonribosomal peptide synthase SidD"/>
    <property type="match status" value="4"/>
</dbReference>
<dbReference type="PANTHER" id="PTHR45527">
    <property type="entry name" value="NONRIBOSOMAL PEPTIDE SYNTHETASE"/>
    <property type="match status" value="1"/>
</dbReference>
<reference evidence="6 7" key="1">
    <citation type="journal article" date="2014" name="PLoS ONE">
        <title>De novo Genome Assembly of the Fungal Plant Pathogen Pyrenophora semeniperda.</title>
        <authorList>
            <person name="Soliai M.M."/>
            <person name="Meyer S.E."/>
            <person name="Udall J.A."/>
            <person name="Elzinga D.E."/>
            <person name="Hermansen R.A."/>
            <person name="Bodily P.M."/>
            <person name="Hart A.A."/>
            <person name="Coleman C.E."/>
        </authorList>
    </citation>
    <scope>NUCLEOTIDE SEQUENCE [LARGE SCALE GENOMIC DNA]</scope>
    <source>
        <strain evidence="6 7">CCB06</strain>
        <tissue evidence="6">Mycelium</tissue>
    </source>
</reference>
<dbReference type="Gene3D" id="3.40.50.12780">
    <property type="entry name" value="N-terminal domain of ligase-like"/>
    <property type="match status" value="5"/>
</dbReference>
<dbReference type="FunFam" id="3.40.50.980:FF:000001">
    <property type="entry name" value="Non-ribosomal peptide synthetase"/>
    <property type="match status" value="1"/>
</dbReference>
<dbReference type="InterPro" id="IPR036736">
    <property type="entry name" value="ACP-like_sf"/>
</dbReference>
<dbReference type="FunFam" id="3.40.50.12780:FF:000014">
    <property type="entry name" value="Nonribosomal peptide synthetase 1"/>
    <property type="match status" value="1"/>
</dbReference>
<dbReference type="Gene3D" id="3.30.300.30">
    <property type="match status" value="5"/>
</dbReference>
<dbReference type="Gene3D" id="3.30.559.30">
    <property type="entry name" value="Nonribosomal peptide synthetase, condensation domain"/>
    <property type="match status" value="5"/>
</dbReference>
<dbReference type="Pfam" id="PF00550">
    <property type="entry name" value="PP-binding"/>
    <property type="match status" value="5"/>
</dbReference>
<dbReference type="Pfam" id="PF00668">
    <property type="entry name" value="Condensation"/>
    <property type="match status" value="5"/>
</dbReference>
<feature type="domain" description="Carrier" evidence="5">
    <location>
        <begin position="553"/>
        <end position="628"/>
    </location>
</feature>
<dbReference type="GO" id="GO:0016874">
    <property type="term" value="F:ligase activity"/>
    <property type="evidence" value="ECO:0007669"/>
    <property type="project" value="UniProtKB-KW"/>
</dbReference>
<dbReference type="InterPro" id="IPR042099">
    <property type="entry name" value="ANL_N_sf"/>
</dbReference>
<sequence>MHPVMSIPAPAHAPNDAPRQLTTADIEQIRAWNGNHETEMLHLCLHDIVRQQAVKTPSRPALCSWDGDMNYAHLDQLSTRLAHWLVSNHDLKVEDVVAFTFEKSSVAVVTMLAVMKAGGVVMPLDPRMPQGAWHERIDQFGAKTAVTSPTFAGRFPSSISGRCFVIDTDFLYTLSDLTHQPCSDVRPHNGVLLAFTSGSTGKPKGIFQEHHAFSTSCRDHGAAMGITSESRTYQFSSYAFDTAIGDMFCTFLVGGCVCLPSDTDRVNNLAASITQLRANLACLTPSAADSLSPDEVPTLKVLCLGGETLTERLVEKWAPVVQLINIYGVTECIVWCVATEPISPGDKPNNIGRAVCGTTWIVDQVDHTKLAPIGEIGELLIQGPNMARHYVQNPQATDKAFVHLPPFLSNDDAGSSCRFYRTGDLARYASDGSIEYLGRRDTQVKFAGQRVDLAYIEYHMEKCVSSHVEVCVVVAAHHRVLAGFLVHNRSASECNPSDIRAQLSHRLPSYMVPGIIVPISRMPTTATGKLDRQRLSKMASESMTDMPLASPMRQCSEAEESLRNLWASALNVSATVLHPQSVFLQYGDSVSAIKLSSLARKSGISLDMATIFMHPTLSDMATYLRSDAIESTDIAAFSLIEPERLTMVVSEAALQCGLGVEDIEDVYPCTPLQEGLMALSMKETGAYISRYILPLNPSVDLLMLKSAWKTVMDYNPILRTRLVQFNNQILQAVIHSHFDWTIEKDLKAYLEMDFAIRSAYGEPLVCPALVQNARTWVLVLTIHHSIYDGWTIHQIQEQLEKAYHGQLQPPSIHFRTFISNLLSSNQETSASYWRGQLHDAPDINFPPVSSFNRPPSANSVRAHDFALPVVPKSEITTSTFVRAAWAILISQHCLSDDVVIGTTLSGRSMPLAGINELMGPTLTTLPVRVRLLGSQMVEGFLRQLQDQATDMIPHEHFGLRNIRKLGADIEAASNFQSLLILQPPDSLVEGDVFEQRDIEMVEETGTFALTLQVHLEGHQAQLFANFDETMLDDRYVSWILHQMEHIMKQLYENPFTLLQDVKAFCPNDETQIAQWLPEIAFVDRCVHDVFADRVQEMPDSCAIFAWDGEVTYKELDDMSNRLAWHIHGLGVRPGDSVPILFEKSLWTQVALFGAIKAGATFVLIDPDHPPVRIQGIFDDVEAKIILSSAHYENLSCGFGVPNLVVDKSLVEQLPSVKSELPVETSPREALYIHFSSGTTGKPKGSIIEHCSYSSSAAATCKAMEFYPGPESANRVLHFASHSYDMCIEEILATLMHGGVVCIPSDFERNNDVIGSINKYNCTRANFTPSFGRLIAPSDVPCIRVVTIGGEAIAEQDLAHWKGVKLFNAYGPSEAAVTSCVKEWPRTNSTTDFRSIGHPIESGHYYIVEPGNHHQRTPLGGIGEIVIDSPTVARHYLREPEKSKKAFVDRPTWLSGEGIPAGRKLYKTGDMGRYSADGEFIFLGRRDTQVKLRGQRLELSEVEYHVSSQLASVDEVVAEMITIPSLPNAILAAFIRLGPKERQGDIIDEIAACEQGWMELQDRIVNHLGQVVPGYMIPTAFFPMRRIPLTNSHKVDRKVLRDACANLTTEQLASFSSTHGNKGALTTQLELTMSTIWSDVLGINRDKIGADDNFFQLGGDSIDAMKLVAVCRSQGMSLTMATSFQYPRLADMCLALTETPSDPSKGDDDVEPFSLLSEHETEALREEAGIQCRLSLDHIADIYPATPLQEGLLAISAKRPGMEMAQMSFCLDAHVDLQRLKSAWESVVRQTPILRTRMIATKSGTFQVVANELIDWLSSTDLQQYVKHDRGMPMLNGDKLCRLAIITEPDSGRAHICITMHHALYDGWSWAQLIQSVEKVYAGITAAPSVPFNRFVRFLMTLNLNSKRAAKEHWSRVLAGTSADVFPKIPDAFYTPQSDRWVKKMVLGKNLSHVTLANVIRAAWALLISRYTENSDVIFGSVVTGRDAPVEGIEGIVGPTFTTIPVRVQVDANSTVGAYLQQVQAQSGSTDSFEHIGLQRIRNINSDTRMACSFQNVLVVQPEEEYDSHNGILNERQDLDEMGTFNNYGLMLECTPNRDGIYLNASFDSSIVTEFQMGRILDQLAHVLRQLLSREEKLLQDVDMLCPEDYEHIRQWNQKTPEIHEQCIHTAIEVQAEQRPKAEAVCAWDGSFSYGEVIALSSRLAAHLHELGARPNTVIPIAFEKSKWTIISMMAVLMSGAAFVLLDTAHYNQERILSLTSDVDAEIIIASPTYAPYYDEQWEKVVTLSSEFLQLLPTDFNLPEHLYHHDNYFCIMFTSGSTGKPKAIIHSHAGLYASYEAFGSAIVLNPDTRVFQFASHAFDPAIIDTFSTLMHGGCVCIPSEKERIDDFYSAFNRLQANWVHLTPSLGRSLSPDKLPGLKNILLGGEPLMQTELNVWSERAHLMSAYGPTESSLCISGTLRKGVRSPPNLGWPIACRTWVVEVSDHTKLAPIGTIGHLIIEGSVNALCYLNDPEKTAAGFISPQYVWMPEVASPVNQRMYRTGDLVRYTPNGTLEFVERRDTQIKLRGQRIELGEVEFHLKEALKQSGYETESVVAKIASSESNSFLAAFIESPELATHSQRKKDDSIGRLLESVTMHMKPKLSAYKIPTVLIPVATIPRTASRKIDRKELLKAARNLSEKDIASYTRSRRVGQAPSTQAEKHLCALFARVLELREEQVFADDMFSRLGGDSIQGMRLVALAREEGVVITVSQLFSLSSITELASQLPSSAPTFVEHQQPAPRRSALFQLASDKCNVDLNCVEDVYPCTPLQEGLMSLSLEKDNAYVAHNTFQLPPSLDIERLKQAWADVWAKNPVMRMRMISLQGKSLLVIVQEKFSWRTGTSLQDGINEEKTIPMGLGSPLNRFRLISSDEGCFLLWISHHSTYDGWSMKLLIDQVGDTYHGLILAASPSFRSFALDLESRHLESNAFWTRMTNISNIQTFPEKPLPGVRPNVHLTASRQFTLHRKPDSPITTSVILHAAWALTLRQHCHASAVSFGTVSFGRNSDFPGIDGIVGPTFCTYPVITQVEPKLSILSFLEEQQAGWLETLPHQHFGLQNITRLNNVCKEACDFQNLLVIQPKQLREAESTDVMGTWLQSTEYSDFFSYPLTIECSLSETSCDILAGWDEDIIEKYVVENMLSQFDSMVQQLLTEEPTQTIGELNMLGAGGLEQIESWNKLCVGLQAPQTEENDMPVHIRISRRAQETPHAEAICTSDASLTYAELDQYSNALAAHLILQGVGPEVLVPFCFEKSAWTLIAVLAILKAGGAFVPLEGSYPVSWLTNVVEQTSAQIVVTSPEMANVCSQLPVQTVEVSRKFLDALPQSPAHHKVKLSDAAYVIFTSGSTGTPKGVIMEHGAFSRGVTDHGYVLGLGTTSRVLNFASDVFDASITETITPLVHGSCVCVPSAAERTGNLVSAMTRMKVNWAFFTTSFLHTLITGSLPHLRTMVVGGEPISAKIFETWADKVCLIEGYGPAECCIYSTAAVNVKPSDSPTNIGRATSGNCWIVDAQDHNQLASIGSVGELLIEAPTLAREYLNDPAKTATVFIENLPWATPTKISPRRMYKTGDLAKYNPDGTIEFVGRKDTQVKLRGQRVELTLIEHHLRKVLPELIHVAVEVITTVSDEIQLLAAFLQFNAHTTDMHLSAELRATLIEAQRNLSKQIPRHMVPSLFLPLVPMPLSASGKINRRELRNKGAHLSKQQIVLYSLTATDKRPPSTKNESTVQLLWADILRIPIESIGIDDGFYQLGGDSILAMRLATMAREQGLDLNVQTILKSSSLSEMASLAHQIQEHEEYEIQPFALVDGRESLHEKLETQHSIDCTLIEDAYACTPLQEGLVALSARYSGTYVAQFVFKLHPFIDLARFKQCWESLVCRHAILRTVITDIDGISLQLVHKPSCITWLAHGNLSDYLDKDRASQMDPAQGLSRYGIVSARDGQIDFVWTAHHAIYDGWTVELLFSELRQLYNGALETSLAPVQPFANIARYISGLDADKSAQYWRNQLTDRDHAVFPDTSSSTEHHIANATYTHTITMSRTQNSTVAMSTLIRSACAFVLSTYGNSEDVVFGETLSGRDIPVSGVAGIAGPLITTVPVSVSLDFQQSISRFLQQMQTQSADMISHQHFGLQKIRQLGPECNRASNFTTLLVIQPVNNSADDVDMWEPEKSAAAASGFLDYPLVLEAALTSSGVKLNILHAASILSREQVDRMAHQFEHVLRQLSDGERSAATLADIGVLSLRDKQDLSAWNGDQLSTFSTTIHSMVGNRVAVQGDAIAIHAKQTSLSFSELDVLSAKLMHQLAKLGVKRGERVPLLFRKSPWMIVAALAVLKLGAAYVPLDPNFPKNRNDYVVKKVSAKLLLVGEGCEGWGDGEVLVNQTTCENYGIENATSAPCEGDPSDAACIIFTSGTTGQPKGVILSHASLCSSICSIVSRMSMTRQSRVLQFAGYVFDASILEIWGTLMCGATVCIPDETDRLNRLAGAINDMNVNWMFLTPTVASMLAPYDVPSLRTLVLGGEKLTKEVIYKWSTHVDLINGYGPAETSIFTACTGPLSPLSNPGNVGRSVGSRIWIVDPKDPARMTPPGGVGEILVEGPGVSNGYLGEAKKTAEVFIERPSWHKNMLLDGISPAHRMYRTGDLGHFDSDGNIHIIGRRDNQVKIHGQRVELGDIEMALLASLPQGWRAIAGVSRLGVIEREARITAFILSGGEETGEARLVSGTDKTKKLALTLRRKLGTLLPAYMLPSEFVLVNPVPLTAGGKVDRQAVLRLGETVEPHHLLHHDEAIEAPRTAIERMLQRIWASVLQVNEGEIGIHSNFIHLGADSIAAMRLAQAVRATGHALSVQQIFTSPLLCDMAQRVESGAKEEQQTVSQDNHDHPATLLKGVYTAEVAANNVAKVCAATDYQSYALASGHLRTRGYNNYLIYDIVGPLDVARLHRACQQVVDQHEILRTIFVVRERHLAQVVLKHMPARIEYPSHVEGLTRLISDDRNESMKLASSPVKFMIMQQASDRNRLVMRISHAQYDGISLPILLDDLLAAYAGRRMRSSLPFSSFISNEHEELHRSDAAQQHWKDCLAGARMSEIVVHKGPSYRYAMDATKRHTVYPQMQGLHYTFATVLQTAWALVLGALGHREDVVYGYIASGRSTLTGAGGTIVGPCMNILPLRVRVPSSVDSASDANQALSQVQSQYLANIPFEHYGFRQIIETCTDWPCWTRFSSVVQHNNLPAWPVSSAKQQQPDGTVWDLSSYTPPHDAADVWVSSTPSPTGGGFSINLDYSQLAMADEVAASMLELLCRYIETLTGAAHSASRHSTLQVLPTLPLEYKTWTPPDSPPVNEGPSDPYKLVDIVWEMVLGVDSAIDGNTPFFEIWGDAILAAACLSEQYCRMGLAVSTENIIDRPTKRLQVLMLGGRIDHVA</sequence>
<dbReference type="CDD" id="cd19542">
    <property type="entry name" value="CT_NRPS-like"/>
    <property type="match status" value="1"/>
</dbReference>
<dbReference type="InterPro" id="IPR006162">
    <property type="entry name" value="Ppantetheine_attach_site"/>
</dbReference>
<evidence type="ECO:0000256" key="1">
    <source>
        <dbReference type="ARBA" id="ARBA00022450"/>
    </source>
</evidence>
<dbReference type="CDD" id="cd05918">
    <property type="entry name" value="A_NRPS_SidN3_like"/>
    <property type="match status" value="5"/>
</dbReference>
<evidence type="ECO:0000259" key="5">
    <source>
        <dbReference type="PROSITE" id="PS50075"/>
    </source>
</evidence>
<feature type="domain" description="Carrier" evidence="5">
    <location>
        <begin position="4827"/>
        <end position="4903"/>
    </location>
</feature>
<dbReference type="PANTHER" id="PTHR45527:SF1">
    <property type="entry name" value="FATTY ACID SYNTHASE"/>
    <property type="match status" value="1"/>
</dbReference>
<dbReference type="InterPro" id="IPR023213">
    <property type="entry name" value="CAT-like_dom_sf"/>
</dbReference>
<dbReference type="Gene3D" id="1.10.1200.10">
    <property type="entry name" value="ACP-like"/>
    <property type="match status" value="5"/>
</dbReference>
<evidence type="ECO:0000256" key="3">
    <source>
        <dbReference type="ARBA" id="ARBA00022598"/>
    </source>
</evidence>
<dbReference type="GO" id="GO:0043041">
    <property type="term" value="P:amino acid activation for nonribosomal peptide biosynthetic process"/>
    <property type="evidence" value="ECO:0007669"/>
    <property type="project" value="TreeGrafter"/>
</dbReference>
<comment type="similarity">
    <text evidence="4">Belongs to the NRP synthetase family.</text>
</comment>
<dbReference type="CDD" id="cd19545">
    <property type="entry name" value="FUM14_C_NRPS-like"/>
    <property type="match status" value="4"/>
</dbReference>
<dbReference type="OrthoDB" id="416786at2759"/>
<dbReference type="SMART" id="SM00823">
    <property type="entry name" value="PKS_PP"/>
    <property type="match status" value="5"/>
</dbReference>
<dbReference type="FunFam" id="1.10.1200.10:FF:000005">
    <property type="entry name" value="Nonribosomal peptide synthetase 1"/>
    <property type="match status" value="2"/>
</dbReference>
<organism evidence="6 7">
    <name type="scientific">Pyrenophora seminiperda CCB06</name>
    <dbReference type="NCBI Taxonomy" id="1302712"/>
    <lineage>
        <taxon>Eukaryota</taxon>
        <taxon>Fungi</taxon>
        <taxon>Dikarya</taxon>
        <taxon>Ascomycota</taxon>
        <taxon>Pezizomycotina</taxon>
        <taxon>Dothideomycetes</taxon>
        <taxon>Pleosporomycetidae</taxon>
        <taxon>Pleosporales</taxon>
        <taxon>Pleosporineae</taxon>
        <taxon>Pleosporaceae</taxon>
        <taxon>Pyrenophora</taxon>
    </lineage>
</organism>
<name>A0A3M7MA21_9PLEO</name>